<feature type="compositionally biased region" description="Low complexity" evidence="1">
    <location>
        <begin position="237"/>
        <end position="257"/>
    </location>
</feature>
<keyword evidence="2" id="KW-0812">Transmembrane</keyword>
<dbReference type="Proteomes" id="UP000597444">
    <property type="component" value="Unassembled WGS sequence"/>
</dbReference>
<evidence type="ECO:0000256" key="1">
    <source>
        <dbReference type="SAM" id="MobiDB-lite"/>
    </source>
</evidence>
<proteinExistence type="predicted"/>
<evidence type="ECO:0000256" key="2">
    <source>
        <dbReference type="SAM" id="Phobius"/>
    </source>
</evidence>
<keyword evidence="2" id="KW-0472">Membrane</keyword>
<feature type="transmembrane region" description="Helical" evidence="2">
    <location>
        <begin position="366"/>
        <end position="387"/>
    </location>
</feature>
<feature type="region of interest" description="Disordered" evidence="1">
    <location>
        <begin position="142"/>
        <end position="183"/>
    </location>
</feature>
<feature type="domain" description="Baseplate protein J-like barrel" evidence="3">
    <location>
        <begin position="468"/>
        <end position="556"/>
    </location>
</feature>
<evidence type="ECO:0000313" key="5">
    <source>
        <dbReference type="Proteomes" id="UP000597444"/>
    </source>
</evidence>
<evidence type="ECO:0000313" key="4">
    <source>
        <dbReference type="EMBL" id="GHO96137.1"/>
    </source>
</evidence>
<name>A0A8J3N6I4_9CHLR</name>
<feature type="region of interest" description="Disordered" evidence="1">
    <location>
        <begin position="334"/>
        <end position="361"/>
    </location>
</feature>
<feature type="compositionally biased region" description="Low complexity" evidence="1">
    <location>
        <begin position="159"/>
        <end position="170"/>
    </location>
</feature>
<keyword evidence="5" id="KW-1185">Reference proteome</keyword>
<dbReference type="AlphaFoldDB" id="A0A8J3N6I4"/>
<feature type="compositionally biased region" description="Polar residues" evidence="1">
    <location>
        <begin position="209"/>
        <end position="222"/>
    </location>
</feature>
<feature type="compositionally biased region" description="Acidic residues" evidence="1">
    <location>
        <begin position="225"/>
        <end position="235"/>
    </location>
</feature>
<dbReference type="EMBL" id="BNJK01000001">
    <property type="protein sequence ID" value="GHO96137.1"/>
    <property type="molecule type" value="Genomic_DNA"/>
</dbReference>
<accession>A0A8J3N6I4</accession>
<dbReference type="InterPro" id="IPR006949">
    <property type="entry name" value="Barrel_Baseplate_J-like"/>
</dbReference>
<sequence>MTPEVKKRYFKGGRGKATMRQGNGSELLGMNDPRSQNIGIIYVSPNDDRKSVLAAILTHEKLGRKQVAVVLPTQQNKAFQRPVDFEDLKSMRRRLKAQIIFIAPLGQGPAEYARQRRFTVYSSLESYKQALQEEKELPIGQKKGLFGRGRTVNGGGAVGANNASSPQARQAQEEGEEEDSASSAAPFVMGGLAGAAAASAMDDLPAKTPANSANTMGNTGVFSLSDDEFDDEDDMLAPPSSAPAASRAAASQPISRPLQPSANSKPAADADDDAGPQPIELPSRRARTTVQLDPKTLEPAPAPARASKARASGTLATGAAGAVGVAGLAAAAVSQRTTSGANPPPVRPTPGGSRPTGPRRRRGRGWLIALLLLLLTLLIVGGVMAYFPGTRDMLSRSLPTGQPVATVSITPANQVVSDSYVITGVASNPDAARLQITARTLTQTTQQQKTVTASGHNLTQGIAATGKLTFTNGSSAPFTVAAGTTFKKANGVVIVTNTNLSIPAAVPGVSFGTAAVAAHATTAGAAGNLPAQAINGTCCTNQNFITVVNNTPFTGGQDPKDYKFVQQGDISAVANPLKQPLVQQAWSGVQKQMANGEQMMNGAQCTTSSSTDQPVGDKGMNVPQATVTVAVKCTGTVYNRQQMLDLVKGQLQKKVDTNLGTGYALVGGMQTNLKPQTPKDGMVSFIVDAKGVWVYQWTDAQKQALAKQIAGKSVKDATALLQGQKGISKVQFSGGDVLPADPAQIAIQVQSITGLSGSANPPAVTPTVIDSANGTGGATAVPGNGSIGTVVITSAFAPSRRVFGFML</sequence>
<organism evidence="4 5">
    <name type="scientific">Reticulibacter mediterranei</name>
    <dbReference type="NCBI Taxonomy" id="2778369"/>
    <lineage>
        <taxon>Bacteria</taxon>
        <taxon>Bacillati</taxon>
        <taxon>Chloroflexota</taxon>
        <taxon>Ktedonobacteria</taxon>
        <taxon>Ktedonobacterales</taxon>
        <taxon>Reticulibacteraceae</taxon>
        <taxon>Reticulibacter</taxon>
    </lineage>
</organism>
<protein>
    <recommendedName>
        <fullName evidence="3">Baseplate protein J-like barrel domain-containing protein</fullName>
    </recommendedName>
</protein>
<reference evidence="4" key="1">
    <citation type="submission" date="2020-10" db="EMBL/GenBank/DDBJ databases">
        <title>Taxonomic study of unclassified bacteria belonging to the class Ktedonobacteria.</title>
        <authorList>
            <person name="Yabe S."/>
            <person name="Wang C.M."/>
            <person name="Zheng Y."/>
            <person name="Sakai Y."/>
            <person name="Cavaletti L."/>
            <person name="Monciardini P."/>
            <person name="Donadio S."/>
        </authorList>
    </citation>
    <scope>NUCLEOTIDE SEQUENCE</scope>
    <source>
        <strain evidence="4">ID150040</strain>
    </source>
</reference>
<keyword evidence="2" id="KW-1133">Transmembrane helix</keyword>
<comment type="caution">
    <text evidence="4">The sequence shown here is derived from an EMBL/GenBank/DDBJ whole genome shotgun (WGS) entry which is preliminary data.</text>
</comment>
<evidence type="ECO:0000259" key="3">
    <source>
        <dbReference type="Pfam" id="PF04865"/>
    </source>
</evidence>
<feature type="region of interest" description="Disordered" evidence="1">
    <location>
        <begin position="208"/>
        <end position="310"/>
    </location>
</feature>
<gene>
    <name evidence="4" type="ORF">KSF_061850</name>
</gene>
<dbReference type="Pfam" id="PF04865">
    <property type="entry name" value="Baseplate_J"/>
    <property type="match status" value="1"/>
</dbReference>